<organism evidence="2 3">
    <name type="scientific">Candidatus Enterococcus murrayae</name>
    <dbReference type="NCBI Taxonomy" id="2815321"/>
    <lineage>
        <taxon>Bacteria</taxon>
        <taxon>Bacillati</taxon>
        <taxon>Bacillota</taxon>
        <taxon>Bacilli</taxon>
        <taxon>Lactobacillales</taxon>
        <taxon>Enterococcaceae</taxon>
        <taxon>Enterococcus</taxon>
    </lineage>
</organism>
<dbReference type="PROSITE" id="PS51257">
    <property type="entry name" value="PROKAR_LIPOPROTEIN"/>
    <property type="match status" value="1"/>
</dbReference>
<keyword evidence="1" id="KW-0732">Signal</keyword>
<protein>
    <recommendedName>
        <fullName evidence="4">PsbP C-terminal domain-containing protein</fullName>
    </recommendedName>
</protein>
<dbReference type="EMBL" id="JAFLVR010000005">
    <property type="protein sequence ID" value="MBO0451167.1"/>
    <property type="molecule type" value="Genomic_DNA"/>
</dbReference>
<evidence type="ECO:0000313" key="2">
    <source>
        <dbReference type="EMBL" id="MBO0451167.1"/>
    </source>
</evidence>
<gene>
    <name evidence="2" type="ORF">JZO85_02745</name>
</gene>
<evidence type="ECO:0008006" key="4">
    <source>
        <dbReference type="Google" id="ProtNLM"/>
    </source>
</evidence>
<proteinExistence type="predicted"/>
<comment type="caution">
    <text evidence="2">The sequence shown here is derived from an EMBL/GenBank/DDBJ whole genome shotgun (WGS) entry which is preliminary data.</text>
</comment>
<dbReference type="RefSeq" id="WP_207106971.1">
    <property type="nucleotide sequence ID" value="NZ_JAFLVR010000005.1"/>
</dbReference>
<reference evidence="2 3" key="1">
    <citation type="submission" date="2021-03" db="EMBL/GenBank/DDBJ databases">
        <title>Enterococcal diversity collection.</title>
        <authorList>
            <person name="Gilmore M.S."/>
            <person name="Schwartzman J."/>
            <person name="Van Tyne D."/>
            <person name="Martin M."/>
            <person name="Earl A.M."/>
            <person name="Manson A.L."/>
            <person name="Straub T."/>
            <person name="Salamzade R."/>
            <person name="Saavedra J."/>
            <person name="Lebreton F."/>
            <person name="Prichula J."/>
            <person name="Schaufler K."/>
            <person name="Gaca A."/>
            <person name="Sgardioli B."/>
            <person name="Wagenaar J."/>
            <person name="Strong T."/>
        </authorList>
    </citation>
    <scope>NUCLEOTIDE SEQUENCE [LARGE SCALE GENOMIC DNA]</scope>
    <source>
        <strain evidence="2 3">MJM16</strain>
    </source>
</reference>
<feature type="signal peptide" evidence="1">
    <location>
        <begin position="1"/>
        <end position="31"/>
    </location>
</feature>
<dbReference type="Proteomes" id="UP000664495">
    <property type="component" value="Unassembled WGS sequence"/>
</dbReference>
<accession>A0ABS3HCJ4</accession>
<evidence type="ECO:0000313" key="3">
    <source>
        <dbReference type="Proteomes" id="UP000664495"/>
    </source>
</evidence>
<evidence type="ECO:0000256" key="1">
    <source>
        <dbReference type="SAM" id="SignalP"/>
    </source>
</evidence>
<sequence>MKKSIFTTTFFTLFCLLLSGCSQLPSTSSNSQSEQTTATNRQNTFSSSASSEAIFLRKNITGISGSVYQLTFPSDWIEEVDPLSQNKDLEFMIYDKQEREFVACISENKEDFTTLDAYAELVSQRLTRTNNMQIQFNDELMNGEKIKVCEFVSDVQGLKLSYIYQIIETKNHYVQLYGWTFTRLFETSRDWLRNIMSSFDEM</sequence>
<name>A0ABS3HCJ4_9ENTE</name>
<feature type="chain" id="PRO_5045442913" description="PsbP C-terminal domain-containing protein" evidence="1">
    <location>
        <begin position="32"/>
        <end position="202"/>
    </location>
</feature>
<keyword evidence="3" id="KW-1185">Reference proteome</keyword>